<dbReference type="HOGENOM" id="CLU_016535_3_0_4"/>
<dbReference type="PANTHER" id="PTHR12428">
    <property type="entry name" value="OXA1"/>
    <property type="match status" value="1"/>
</dbReference>
<comment type="caution">
    <text evidence="17">The sequence shown here is derived from an EMBL/GenBank/DDBJ whole genome shotgun (WGS) entry which is preliminary data.</text>
</comment>
<dbReference type="InterPro" id="IPR038221">
    <property type="entry name" value="YidC_periplasmic_sf"/>
</dbReference>
<keyword evidence="18" id="KW-1185">Reference proteome</keyword>
<feature type="transmembrane region" description="Helical" evidence="13">
    <location>
        <begin position="507"/>
        <end position="526"/>
    </location>
</feature>
<accession>C4GKM4</accession>
<dbReference type="GO" id="GO:0051205">
    <property type="term" value="P:protein insertion into membrane"/>
    <property type="evidence" value="ECO:0007669"/>
    <property type="project" value="TreeGrafter"/>
</dbReference>
<evidence type="ECO:0000256" key="7">
    <source>
        <dbReference type="ARBA" id="ARBA00022927"/>
    </source>
</evidence>
<dbReference type="Pfam" id="PF02096">
    <property type="entry name" value="60KD_IMP"/>
    <property type="match status" value="1"/>
</dbReference>
<dbReference type="GO" id="GO:0032977">
    <property type="term" value="F:membrane insertase activity"/>
    <property type="evidence" value="ECO:0007669"/>
    <property type="project" value="InterPro"/>
</dbReference>
<comment type="subunit">
    <text evidence="13">Interacts with the Sec translocase complex via SecD. Specifically interacts with transmembrane segments of nascent integral membrane proteins during membrane integration.</text>
</comment>
<keyword evidence="7 13" id="KW-0653">Protein transport</keyword>
<dbReference type="NCBIfam" id="TIGR03592">
    <property type="entry name" value="yidC_oxa1_cterm"/>
    <property type="match status" value="1"/>
</dbReference>
<comment type="similarity">
    <text evidence="2 13">Belongs to the OXA1/ALB3/YidC family. Type 1 subfamily.</text>
</comment>
<organism evidence="17 18">
    <name type="scientific">Kingella oralis ATCC 51147</name>
    <dbReference type="NCBI Taxonomy" id="629741"/>
    <lineage>
        <taxon>Bacteria</taxon>
        <taxon>Pseudomonadati</taxon>
        <taxon>Pseudomonadota</taxon>
        <taxon>Betaproteobacteria</taxon>
        <taxon>Neisseriales</taxon>
        <taxon>Neisseriaceae</taxon>
        <taxon>Kingella</taxon>
    </lineage>
</organism>
<evidence type="ECO:0000256" key="13">
    <source>
        <dbReference type="HAMAP-Rule" id="MF_01810"/>
    </source>
</evidence>
<dbReference type="InterPro" id="IPR028055">
    <property type="entry name" value="YidC/Oxa/ALB_C"/>
</dbReference>
<dbReference type="InterPro" id="IPR001708">
    <property type="entry name" value="YidC/ALB3/OXA1/COX18"/>
</dbReference>
<evidence type="ECO:0000313" key="17">
    <source>
        <dbReference type="EMBL" id="EEP67283.1"/>
    </source>
</evidence>
<keyword evidence="4 13" id="KW-0813">Transport</keyword>
<dbReference type="Pfam" id="PF14849">
    <property type="entry name" value="YidC_periplas"/>
    <property type="match status" value="1"/>
</dbReference>
<evidence type="ECO:0000256" key="10">
    <source>
        <dbReference type="ARBA" id="ARBA00023186"/>
    </source>
</evidence>
<dbReference type="PANTHER" id="PTHR12428:SF65">
    <property type="entry name" value="CYTOCHROME C OXIDASE ASSEMBLY PROTEIN COX18, MITOCHONDRIAL"/>
    <property type="match status" value="1"/>
</dbReference>
<keyword evidence="5 13" id="KW-1003">Cell membrane</keyword>
<evidence type="ECO:0000256" key="8">
    <source>
        <dbReference type="ARBA" id="ARBA00022989"/>
    </source>
</evidence>
<keyword evidence="10 13" id="KW-0143">Chaperone</keyword>
<sequence length="568" mass="62883">MQQQNPSDFKRMLTTAAVAIVFMMAWQHFFPAAQPQQQQAAQQQQTAAQPQAAPLGATVPVSVETDTVKATIDEKSGDLRGLTLQHYDATHDTAQSFTLFADGKPLTYVAQSNLVDANGNNILANANFQAASKSQTLNGDKLEVRLTAPAQNGVQVDKIYTFTKGSYLVNVRFEVKNTSSQAVKLGTSYQIVRDNSKPAGEGWFTSSYVGPVLYTPDADAFQKVQFATLDKDFEAGKDTAEYQRKASGGYVGMIQHYFASAWIMQPENGENLCTGGSCTIGIKRLPSNLYSAGVNTAAVDIPAGGSKTFAANLYAGPQVTSILKTIAPKFELTKDYGRVHIFASPLFALLNWLHGIIGNWGWAIIVLTLIVKAILFPLNQKAYKSMAKMRSIQPKMEALKKKYPNPEDRMAMQQELMKLYRDEKINPLGGCLPMLIQMPIFIGLYWMIFLSVELRQAPWLGWIHDLSRPDPFYILPILMAVTMYLQTKMSPPPSDPTQAQMMKIMPLMFSVMFFFFPAALVLYYVVNNLLTIAQQWLINRQTAAAAPANGAPKAEVLDKEPAKNKKKK</sequence>
<evidence type="ECO:0000256" key="2">
    <source>
        <dbReference type="ARBA" id="ARBA00010527"/>
    </source>
</evidence>
<proteinExistence type="inferred from homology"/>
<dbReference type="OrthoDB" id="9780552at2"/>
<evidence type="ECO:0000256" key="12">
    <source>
        <dbReference type="ARBA" id="ARBA00033342"/>
    </source>
</evidence>
<dbReference type="GO" id="GO:0015031">
    <property type="term" value="P:protein transport"/>
    <property type="evidence" value="ECO:0007669"/>
    <property type="project" value="UniProtKB-KW"/>
</dbReference>
<keyword evidence="8 13" id="KW-1133">Transmembrane helix</keyword>
<evidence type="ECO:0000259" key="15">
    <source>
        <dbReference type="Pfam" id="PF02096"/>
    </source>
</evidence>
<dbReference type="PRINTS" id="PR00701">
    <property type="entry name" value="60KDINNERMP"/>
</dbReference>
<keyword evidence="9 13" id="KW-0472">Membrane</keyword>
<dbReference type="HAMAP" id="MF_01810">
    <property type="entry name" value="YidC_type1"/>
    <property type="match status" value="1"/>
</dbReference>
<dbReference type="STRING" id="629741.GCWU000324_01529"/>
<evidence type="ECO:0000256" key="1">
    <source>
        <dbReference type="ARBA" id="ARBA00004429"/>
    </source>
</evidence>
<dbReference type="EMBL" id="ACJW02000003">
    <property type="protein sequence ID" value="EEP67283.1"/>
    <property type="molecule type" value="Genomic_DNA"/>
</dbReference>
<dbReference type="CDD" id="cd20070">
    <property type="entry name" value="5TM_YidC_Alb3"/>
    <property type="match status" value="1"/>
</dbReference>
<feature type="region of interest" description="Disordered" evidence="14">
    <location>
        <begin position="548"/>
        <end position="568"/>
    </location>
</feature>
<evidence type="ECO:0000256" key="5">
    <source>
        <dbReference type="ARBA" id="ARBA00022475"/>
    </source>
</evidence>
<gene>
    <name evidence="13 17" type="primary">yidC</name>
    <name evidence="17" type="ORF">GCWU000324_01529</name>
</gene>
<dbReference type="GO" id="GO:0005886">
    <property type="term" value="C:plasma membrane"/>
    <property type="evidence" value="ECO:0007669"/>
    <property type="project" value="UniProtKB-SubCell"/>
</dbReference>
<feature type="compositionally biased region" description="Basic and acidic residues" evidence="14">
    <location>
        <begin position="555"/>
        <end position="568"/>
    </location>
</feature>
<evidence type="ECO:0000259" key="16">
    <source>
        <dbReference type="Pfam" id="PF14849"/>
    </source>
</evidence>
<evidence type="ECO:0000256" key="3">
    <source>
        <dbReference type="ARBA" id="ARBA00015325"/>
    </source>
</evidence>
<dbReference type="InterPro" id="IPR019998">
    <property type="entry name" value="Membr_insert_YidC"/>
</dbReference>
<dbReference type="NCBIfam" id="NF002352">
    <property type="entry name" value="PRK01318.1-3"/>
    <property type="match status" value="1"/>
</dbReference>
<feature type="transmembrane region" description="Helical" evidence="13">
    <location>
        <begin position="427"/>
        <end position="451"/>
    </location>
</feature>
<dbReference type="Gene3D" id="2.70.98.90">
    <property type="match status" value="1"/>
</dbReference>
<feature type="domain" description="Membrane insertase YidC/Oxa/ALB C-terminal" evidence="15">
    <location>
        <begin position="360"/>
        <end position="540"/>
    </location>
</feature>
<protein>
    <recommendedName>
        <fullName evidence="3 13">Membrane protein insertase YidC</fullName>
    </recommendedName>
    <alternativeName>
        <fullName evidence="12 13">Foldase YidC</fullName>
    </alternativeName>
    <alternativeName>
        <fullName evidence="11 13">Membrane integrase YidC</fullName>
    </alternativeName>
    <alternativeName>
        <fullName evidence="13">Membrane protein YidC</fullName>
    </alternativeName>
</protein>
<evidence type="ECO:0000256" key="14">
    <source>
        <dbReference type="SAM" id="MobiDB-lite"/>
    </source>
</evidence>
<dbReference type="NCBIfam" id="TIGR03593">
    <property type="entry name" value="yidC_nterm"/>
    <property type="match status" value="1"/>
</dbReference>
<dbReference type="RefSeq" id="WP_003795960.1">
    <property type="nucleotide sequence ID" value="NZ_GG665872.1"/>
</dbReference>
<dbReference type="InterPro" id="IPR028053">
    <property type="entry name" value="Membr_insert_YidC_N"/>
</dbReference>
<evidence type="ECO:0000256" key="11">
    <source>
        <dbReference type="ARBA" id="ARBA00033245"/>
    </source>
</evidence>
<evidence type="ECO:0000256" key="6">
    <source>
        <dbReference type="ARBA" id="ARBA00022692"/>
    </source>
</evidence>
<dbReference type="AlphaFoldDB" id="C4GKM4"/>
<reference evidence="17" key="1">
    <citation type="submission" date="2009-04" db="EMBL/GenBank/DDBJ databases">
        <authorList>
            <person name="Weinstock G."/>
            <person name="Sodergren E."/>
            <person name="Clifton S."/>
            <person name="Fulton L."/>
            <person name="Fulton B."/>
            <person name="Courtney L."/>
            <person name="Fronick C."/>
            <person name="Harrison M."/>
            <person name="Strong C."/>
            <person name="Farmer C."/>
            <person name="Delahaunty K."/>
            <person name="Markovic C."/>
            <person name="Hall O."/>
            <person name="Minx P."/>
            <person name="Tomlinson C."/>
            <person name="Mitreva M."/>
            <person name="Nelson J."/>
            <person name="Hou S."/>
            <person name="Wollam A."/>
            <person name="Pepin K.H."/>
            <person name="Johnson M."/>
            <person name="Bhonagiri V."/>
            <person name="Nash W.E."/>
            <person name="Warren W."/>
            <person name="Chinwalla A."/>
            <person name="Mardis E.R."/>
            <person name="Wilson R.K."/>
        </authorList>
    </citation>
    <scope>NUCLEOTIDE SEQUENCE [LARGE SCALE GENOMIC DNA]</scope>
    <source>
        <strain evidence="17">ATCC 51147</strain>
    </source>
</reference>
<dbReference type="InterPro" id="IPR047196">
    <property type="entry name" value="YidC_ALB_C"/>
</dbReference>
<evidence type="ECO:0000256" key="9">
    <source>
        <dbReference type="ARBA" id="ARBA00023136"/>
    </source>
</evidence>
<evidence type="ECO:0000313" key="18">
    <source>
        <dbReference type="Proteomes" id="UP000003009"/>
    </source>
</evidence>
<feature type="region of interest" description="Disordered" evidence="14">
    <location>
        <begin position="40"/>
        <end position="59"/>
    </location>
</feature>
<feature type="compositionally biased region" description="Low complexity" evidence="14">
    <location>
        <begin position="40"/>
        <end position="54"/>
    </location>
</feature>
<name>C4GKM4_9NEIS</name>
<comment type="subcellular location">
    <subcellularLocation>
        <location evidence="1">Cell inner membrane</location>
        <topology evidence="1">Multi-pass membrane protein</topology>
    </subcellularLocation>
    <subcellularLocation>
        <location evidence="13">Cell membrane</location>
        <topology evidence="13">Multi-pass membrane protein</topology>
    </subcellularLocation>
</comment>
<dbReference type="PRINTS" id="PR01900">
    <property type="entry name" value="YIDCPROTEIN"/>
</dbReference>
<evidence type="ECO:0000256" key="4">
    <source>
        <dbReference type="ARBA" id="ARBA00022448"/>
    </source>
</evidence>
<keyword evidence="6 13" id="KW-0812">Transmembrane</keyword>
<feature type="transmembrane region" description="Helical" evidence="13">
    <location>
        <begin position="12"/>
        <end position="30"/>
    </location>
</feature>
<feature type="domain" description="Membrane insertase YidC N-terminal" evidence="16">
    <location>
        <begin position="61"/>
        <end position="348"/>
    </location>
</feature>
<comment type="function">
    <text evidence="13">Required for the insertion and/or proper folding and/or complex formation of integral membrane proteins into the membrane. Involved in integration of membrane proteins that insert both dependently and independently of the Sec translocase complex, as well as at least some lipoproteins. Aids folding of multispanning membrane proteins.</text>
</comment>
<feature type="transmembrane region" description="Helical" evidence="13">
    <location>
        <begin position="360"/>
        <end position="379"/>
    </location>
</feature>
<dbReference type="CDD" id="cd19961">
    <property type="entry name" value="EcYidC-like_peri"/>
    <property type="match status" value="1"/>
</dbReference>
<dbReference type="GeneID" id="84907641"/>
<dbReference type="Proteomes" id="UP000003009">
    <property type="component" value="Unassembled WGS sequence"/>
</dbReference>